<dbReference type="AlphaFoldDB" id="A0A0A8YG75"/>
<organism evidence="1">
    <name type="scientific">Arundo donax</name>
    <name type="common">Giant reed</name>
    <name type="synonym">Donax arundinaceus</name>
    <dbReference type="NCBI Taxonomy" id="35708"/>
    <lineage>
        <taxon>Eukaryota</taxon>
        <taxon>Viridiplantae</taxon>
        <taxon>Streptophyta</taxon>
        <taxon>Embryophyta</taxon>
        <taxon>Tracheophyta</taxon>
        <taxon>Spermatophyta</taxon>
        <taxon>Magnoliopsida</taxon>
        <taxon>Liliopsida</taxon>
        <taxon>Poales</taxon>
        <taxon>Poaceae</taxon>
        <taxon>PACMAD clade</taxon>
        <taxon>Arundinoideae</taxon>
        <taxon>Arundineae</taxon>
        <taxon>Arundo</taxon>
    </lineage>
</organism>
<evidence type="ECO:0000313" key="1">
    <source>
        <dbReference type="EMBL" id="JAD25284.1"/>
    </source>
</evidence>
<name>A0A0A8YG75_ARUDO</name>
<accession>A0A0A8YG75</accession>
<proteinExistence type="predicted"/>
<dbReference type="EMBL" id="GBRH01272611">
    <property type="protein sequence ID" value="JAD25284.1"/>
    <property type="molecule type" value="Transcribed_RNA"/>
</dbReference>
<reference evidence="1" key="1">
    <citation type="submission" date="2014-09" db="EMBL/GenBank/DDBJ databases">
        <authorList>
            <person name="Magalhaes I.L.F."/>
            <person name="Oliveira U."/>
            <person name="Santos F.R."/>
            <person name="Vidigal T.H.D.A."/>
            <person name="Brescovit A.D."/>
            <person name="Santos A.J."/>
        </authorList>
    </citation>
    <scope>NUCLEOTIDE SEQUENCE</scope>
    <source>
        <tissue evidence="1">Shoot tissue taken approximately 20 cm above the soil surface</tissue>
    </source>
</reference>
<sequence>MACLEQTFNKMVQTRSNTYWLMGKISKTLTGYAMLLFKEAY</sequence>
<protein>
    <submittedName>
        <fullName evidence="1">Uncharacterized protein</fullName>
    </submittedName>
</protein>
<reference evidence="1" key="2">
    <citation type="journal article" date="2015" name="Data Brief">
        <title>Shoot transcriptome of the giant reed, Arundo donax.</title>
        <authorList>
            <person name="Barrero R.A."/>
            <person name="Guerrero F.D."/>
            <person name="Moolhuijzen P."/>
            <person name="Goolsby J.A."/>
            <person name="Tidwell J."/>
            <person name="Bellgard S.E."/>
            <person name="Bellgard M.I."/>
        </authorList>
    </citation>
    <scope>NUCLEOTIDE SEQUENCE</scope>
    <source>
        <tissue evidence="1">Shoot tissue taken approximately 20 cm above the soil surface</tissue>
    </source>
</reference>